<dbReference type="EMBL" id="LAZR01038369">
    <property type="protein sequence ID" value="KKL19740.1"/>
    <property type="molecule type" value="Genomic_DNA"/>
</dbReference>
<evidence type="ECO:0000313" key="1">
    <source>
        <dbReference type="EMBL" id="KKL19740.1"/>
    </source>
</evidence>
<accession>A0A0F9BDG6</accession>
<proteinExistence type="predicted"/>
<gene>
    <name evidence="1" type="ORF">LCGC14_2462440</name>
</gene>
<sequence length="73" mass="8844">MIEKVYSDRLFKALFYRIYTFSHVGLTNMEIVGILESLKQYYIDKSCLDFTDVELKSKIRYAMKRKYKLVEME</sequence>
<protein>
    <submittedName>
        <fullName evidence="1">Uncharacterized protein</fullName>
    </submittedName>
</protein>
<reference evidence="1" key="1">
    <citation type="journal article" date="2015" name="Nature">
        <title>Complex archaea that bridge the gap between prokaryotes and eukaryotes.</title>
        <authorList>
            <person name="Spang A."/>
            <person name="Saw J.H."/>
            <person name="Jorgensen S.L."/>
            <person name="Zaremba-Niedzwiedzka K."/>
            <person name="Martijn J."/>
            <person name="Lind A.E."/>
            <person name="van Eijk R."/>
            <person name="Schleper C."/>
            <person name="Guy L."/>
            <person name="Ettema T.J."/>
        </authorList>
    </citation>
    <scope>NUCLEOTIDE SEQUENCE</scope>
</reference>
<organism evidence="1">
    <name type="scientific">marine sediment metagenome</name>
    <dbReference type="NCBI Taxonomy" id="412755"/>
    <lineage>
        <taxon>unclassified sequences</taxon>
        <taxon>metagenomes</taxon>
        <taxon>ecological metagenomes</taxon>
    </lineage>
</organism>
<dbReference type="AlphaFoldDB" id="A0A0F9BDG6"/>
<comment type="caution">
    <text evidence="1">The sequence shown here is derived from an EMBL/GenBank/DDBJ whole genome shotgun (WGS) entry which is preliminary data.</text>
</comment>
<name>A0A0F9BDG6_9ZZZZ</name>